<keyword evidence="1" id="KW-0472">Membrane</keyword>
<keyword evidence="3" id="KW-1185">Reference proteome</keyword>
<organism evidence="2 3">
    <name type="scientific">Actinomarinicola tropica</name>
    <dbReference type="NCBI Taxonomy" id="2789776"/>
    <lineage>
        <taxon>Bacteria</taxon>
        <taxon>Bacillati</taxon>
        <taxon>Actinomycetota</taxon>
        <taxon>Acidimicrobiia</taxon>
        <taxon>Acidimicrobiales</taxon>
        <taxon>Iamiaceae</taxon>
        <taxon>Actinomarinicola</taxon>
    </lineage>
</organism>
<feature type="transmembrane region" description="Helical" evidence="1">
    <location>
        <begin position="98"/>
        <end position="118"/>
    </location>
</feature>
<protein>
    <submittedName>
        <fullName evidence="2">Uncharacterized protein</fullName>
    </submittedName>
</protein>
<reference evidence="2 3" key="1">
    <citation type="submission" date="2019-11" db="EMBL/GenBank/DDBJ databases">
        <authorList>
            <person name="He Y."/>
        </authorList>
    </citation>
    <scope>NUCLEOTIDE SEQUENCE [LARGE SCALE GENOMIC DNA]</scope>
    <source>
        <strain evidence="2 3">SCSIO 58843</strain>
    </source>
</reference>
<evidence type="ECO:0000256" key="1">
    <source>
        <dbReference type="SAM" id="Phobius"/>
    </source>
</evidence>
<dbReference type="SUPFAM" id="SSF51695">
    <property type="entry name" value="PLC-like phosphodiesterases"/>
    <property type="match status" value="1"/>
</dbReference>
<evidence type="ECO:0000313" key="2">
    <source>
        <dbReference type="EMBL" id="QGG95718.1"/>
    </source>
</evidence>
<dbReference type="Proteomes" id="UP000334019">
    <property type="component" value="Chromosome"/>
</dbReference>
<dbReference type="Gene3D" id="3.20.20.190">
    <property type="entry name" value="Phosphatidylinositol (PI) phosphodiesterase"/>
    <property type="match status" value="1"/>
</dbReference>
<gene>
    <name evidence="2" type="ORF">GH723_11765</name>
</gene>
<feature type="transmembrane region" description="Helical" evidence="1">
    <location>
        <begin position="35"/>
        <end position="54"/>
    </location>
</feature>
<dbReference type="InterPro" id="IPR017946">
    <property type="entry name" value="PLC-like_Pdiesterase_TIM-brl"/>
</dbReference>
<proteinExistence type="predicted"/>
<dbReference type="RefSeq" id="WP_153759824.1">
    <property type="nucleotide sequence ID" value="NZ_CP045851.1"/>
</dbReference>
<dbReference type="PANTHER" id="PTHR13593:SF140">
    <property type="entry name" value="PLC-LIKE PHOSPHODIESTERASE"/>
    <property type="match status" value="1"/>
</dbReference>
<name>A0A5Q2RFX7_9ACTN</name>
<feature type="transmembrane region" description="Helical" evidence="1">
    <location>
        <begin position="139"/>
        <end position="159"/>
    </location>
</feature>
<evidence type="ECO:0000313" key="3">
    <source>
        <dbReference type="Proteomes" id="UP000334019"/>
    </source>
</evidence>
<dbReference type="GO" id="GO:0006629">
    <property type="term" value="P:lipid metabolic process"/>
    <property type="evidence" value="ECO:0007669"/>
    <property type="project" value="InterPro"/>
</dbReference>
<dbReference type="PANTHER" id="PTHR13593">
    <property type="match status" value="1"/>
</dbReference>
<dbReference type="InterPro" id="IPR051057">
    <property type="entry name" value="PI-PLC_domain"/>
</dbReference>
<dbReference type="AlphaFoldDB" id="A0A5Q2RFX7"/>
<sequence length="456" mass="48656">MADPWVTVVALLVGLAAGGALLWRHRRDLVGGSQLLGGALVAAGLLTAGLWWILGRRIDEPLDRATGTGPGTWDLPVGIGDLLADVQSELGSALRQEVLWRAAVPLVAGLALIVVPALPRLARRLPALARRVPAVGSRPLVGGAVAVAIVLGAGLVVGAPTEADPERACNGHVELCDRPYDEVVQPATHNSMSSPDVVEIWPEHDGDIAAQLDAGIRALLIDTHHWTAMVSADDLQRRAPGTSDAVADALWPLVRPFAEERPGTFLCHNHCAFGGMPFVDALDDVRAFLDANPDDVVTLVIQDAISVEETEAAFAEARLESYLYEPSGAGWPTLGEMIDDGERLVVVAEVEGPPPAWYLHAFDEMQETPFTVLRPDAFTCEPNRGPDDASLFLLNHWVQRVAPDRADALEVNAHDVLVDRARRCAAERGQLPDFLAVNFYSLGDVVGAADTLNGVG</sequence>
<keyword evidence="1" id="KW-1133">Transmembrane helix</keyword>
<keyword evidence="1" id="KW-0812">Transmembrane</keyword>
<dbReference type="EMBL" id="CP045851">
    <property type="protein sequence ID" value="QGG95718.1"/>
    <property type="molecule type" value="Genomic_DNA"/>
</dbReference>
<dbReference type="Pfam" id="PF26146">
    <property type="entry name" value="PI-PLC_X"/>
    <property type="match status" value="1"/>
</dbReference>
<accession>A0A5Q2RFX7</accession>
<feature type="transmembrane region" description="Helical" evidence="1">
    <location>
        <begin position="6"/>
        <end position="23"/>
    </location>
</feature>
<dbReference type="GO" id="GO:0008081">
    <property type="term" value="F:phosphoric diester hydrolase activity"/>
    <property type="evidence" value="ECO:0007669"/>
    <property type="project" value="InterPro"/>
</dbReference>
<dbReference type="KEGG" id="atq:GH723_11765"/>